<evidence type="ECO:0000256" key="6">
    <source>
        <dbReference type="ARBA" id="ARBA00022490"/>
    </source>
</evidence>
<dbReference type="Pfam" id="PF13532">
    <property type="entry name" value="2OG-FeII_Oxy_2"/>
    <property type="match status" value="1"/>
</dbReference>
<keyword evidence="10" id="KW-0479">Metal-binding</keyword>
<evidence type="ECO:0000313" key="24">
    <source>
        <dbReference type="Proteomes" id="UP000410492"/>
    </source>
</evidence>
<comment type="catalytic activity">
    <reaction evidence="16">
        <text>5-(carboxymethyl)uridine(34) in tRNA + S-adenosyl-L-methionine = 5-(2-methoxy-2-oxoethyl)uridine(34) in tRNA + S-adenosyl-L-homocysteine</text>
        <dbReference type="Rhea" id="RHEA:43208"/>
        <dbReference type="Rhea" id="RHEA-COMP:10407"/>
        <dbReference type="Rhea" id="RHEA-COMP:10408"/>
        <dbReference type="ChEBI" id="CHEBI:57856"/>
        <dbReference type="ChEBI" id="CHEBI:59789"/>
        <dbReference type="ChEBI" id="CHEBI:74851"/>
        <dbReference type="ChEBI" id="CHEBI:74882"/>
        <dbReference type="EC" id="2.1.1.229"/>
    </reaction>
</comment>
<name>A0A653CI62_CALMS</name>
<evidence type="ECO:0000256" key="20">
    <source>
        <dbReference type="PROSITE-ProRule" id="PRU00176"/>
    </source>
</evidence>
<dbReference type="SUPFAM" id="SSF53335">
    <property type="entry name" value="S-adenosyl-L-methionine-dependent methyltransferases"/>
    <property type="match status" value="1"/>
</dbReference>
<protein>
    <recommendedName>
        <fullName evidence="5">tRNA (carboxymethyluridine(34)-5-O)-methyltransferase</fullName>
        <ecNumber evidence="5">2.1.1.229</ecNumber>
    </recommendedName>
    <alternativeName>
        <fullName evidence="18">Alkylated DNA repair protein alkB homolog 8</fullName>
    </alternativeName>
    <alternativeName>
        <fullName evidence="19">S-adenosyl-L-methionine-dependent tRNA methyltransferase ALKBH8</fullName>
    </alternativeName>
</protein>
<evidence type="ECO:0000256" key="1">
    <source>
        <dbReference type="ARBA" id="ARBA00001954"/>
    </source>
</evidence>
<dbReference type="InterPro" id="IPR005123">
    <property type="entry name" value="Oxoglu/Fe-dep_dioxygenase_dom"/>
</dbReference>
<dbReference type="InterPro" id="IPR034256">
    <property type="entry name" value="ALKBH8_RRM"/>
</dbReference>
<organism evidence="23 24">
    <name type="scientific">Callosobruchus maculatus</name>
    <name type="common">Southern cowpea weevil</name>
    <name type="synonym">Pulse bruchid</name>
    <dbReference type="NCBI Taxonomy" id="64391"/>
    <lineage>
        <taxon>Eukaryota</taxon>
        <taxon>Metazoa</taxon>
        <taxon>Ecdysozoa</taxon>
        <taxon>Arthropoda</taxon>
        <taxon>Hexapoda</taxon>
        <taxon>Insecta</taxon>
        <taxon>Pterygota</taxon>
        <taxon>Neoptera</taxon>
        <taxon>Endopterygota</taxon>
        <taxon>Coleoptera</taxon>
        <taxon>Polyphaga</taxon>
        <taxon>Cucujiformia</taxon>
        <taxon>Chrysomeloidea</taxon>
        <taxon>Chrysomelidae</taxon>
        <taxon>Bruchinae</taxon>
        <taxon>Bruchini</taxon>
        <taxon>Callosobruchus</taxon>
    </lineage>
</organism>
<keyword evidence="11" id="KW-0862">Zinc</keyword>
<dbReference type="FunFam" id="3.30.70.330:FF:000570">
    <property type="entry name" value="ALKylated DNA repair protein AlkB homolog"/>
    <property type="match status" value="1"/>
</dbReference>
<dbReference type="EMBL" id="CAACVG010007879">
    <property type="protein sequence ID" value="VEN47469.1"/>
    <property type="molecule type" value="Genomic_DNA"/>
</dbReference>
<keyword evidence="24" id="KW-1185">Reference proteome</keyword>
<evidence type="ECO:0000256" key="18">
    <source>
        <dbReference type="ARBA" id="ARBA00049786"/>
    </source>
</evidence>
<dbReference type="PROSITE" id="PS50102">
    <property type="entry name" value="RRM"/>
    <property type="match status" value="1"/>
</dbReference>
<dbReference type="InterPro" id="IPR013216">
    <property type="entry name" value="Methyltransf_11"/>
</dbReference>
<evidence type="ECO:0000256" key="11">
    <source>
        <dbReference type="ARBA" id="ARBA00022833"/>
    </source>
</evidence>
<dbReference type="Pfam" id="PF08241">
    <property type="entry name" value="Methyltransf_11"/>
    <property type="match status" value="1"/>
</dbReference>
<evidence type="ECO:0000256" key="10">
    <source>
        <dbReference type="ARBA" id="ARBA00022723"/>
    </source>
</evidence>
<dbReference type="Gene3D" id="3.40.50.150">
    <property type="entry name" value="Vaccinia Virus protein VP39"/>
    <property type="match status" value="1"/>
</dbReference>
<proteinExistence type="inferred from homology"/>
<comment type="subcellular location">
    <subcellularLocation>
        <location evidence="3">Cytoplasm</location>
    </subcellularLocation>
    <subcellularLocation>
        <location evidence="2">Nucleus</location>
    </subcellularLocation>
</comment>
<dbReference type="GO" id="GO:0106335">
    <property type="term" value="F:tRNA (5-carboxymethyluridine(34)-5-O)-methyltransferase activity"/>
    <property type="evidence" value="ECO:0007669"/>
    <property type="project" value="UniProtKB-EC"/>
</dbReference>
<dbReference type="EC" id="2.1.1.229" evidence="5"/>
<evidence type="ECO:0000256" key="5">
    <source>
        <dbReference type="ARBA" id="ARBA00012808"/>
    </source>
</evidence>
<dbReference type="AlphaFoldDB" id="A0A653CI62"/>
<evidence type="ECO:0000256" key="3">
    <source>
        <dbReference type="ARBA" id="ARBA00004496"/>
    </source>
</evidence>
<evidence type="ECO:0000256" key="15">
    <source>
        <dbReference type="ARBA" id="ARBA00023268"/>
    </source>
</evidence>
<comment type="function">
    <text evidence="17">Catalyzes the methylation of 5-carboxymethyl uridine to 5-methylcarboxymethyl uridine at the wobble position of the anticodon loop in tRNA via its methyltransferase domain. Catalyzes the last step in the formation of 5-methylcarboxymethyl uridine at the wobble position of the anticodon loop in target tRNA. Has a preference for tRNA(Arg) and tRNA(Glu), and does not bind tRNA(Lys). Binds tRNA and catalyzes the iron and alpha-ketoglutarate dependent hydroxylation of 5-methylcarboxymethyl uridine at the wobble position of the anticodon loop in tRNA via its dioxygenase domain, giving rise to 5-(S)-methoxycarbonylhydroxymethyluridine; has a preference for tRNA(Gly). Required for normal survival after DNA damage. May inhibit apoptosis and promote cell survival and angiogenesis.</text>
</comment>
<evidence type="ECO:0000313" key="23">
    <source>
        <dbReference type="EMBL" id="VEN47469.1"/>
    </source>
</evidence>
<reference evidence="23 24" key="1">
    <citation type="submission" date="2019-01" db="EMBL/GenBank/DDBJ databases">
        <authorList>
            <person name="Sayadi A."/>
        </authorList>
    </citation>
    <scope>NUCLEOTIDE SEQUENCE [LARGE SCALE GENOMIC DNA]</scope>
</reference>
<dbReference type="InterPro" id="IPR000504">
    <property type="entry name" value="RRM_dom"/>
</dbReference>
<dbReference type="Gene3D" id="2.60.120.590">
    <property type="entry name" value="Alpha-ketoglutarate-dependent dioxygenase AlkB-like"/>
    <property type="match status" value="1"/>
</dbReference>
<evidence type="ECO:0000259" key="22">
    <source>
        <dbReference type="PROSITE" id="PS51471"/>
    </source>
</evidence>
<keyword evidence="7" id="KW-0489">Methyltransferase</keyword>
<keyword evidence="14" id="KW-0539">Nucleus</keyword>
<evidence type="ECO:0000256" key="8">
    <source>
        <dbReference type="ARBA" id="ARBA00022679"/>
    </source>
</evidence>
<feature type="domain" description="RRM" evidence="21">
    <location>
        <begin position="34"/>
        <end position="111"/>
    </location>
</feature>
<dbReference type="PANTHER" id="PTHR13069">
    <property type="entry name" value="ALKYLATED DNA REPAIR PROTEIN ALKB HOMOLOG 8"/>
    <property type="match status" value="1"/>
</dbReference>
<dbReference type="Gene3D" id="3.30.70.330">
    <property type="match status" value="1"/>
</dbReference>
<keyword evidence="9" id="KW-0949">S-adenosyl-L-methionine</keyword>
<dbReference type="InterPro" id="IPR037151">
    <property type="entry name" value="AlkB-like_sf"/>
</dbReference>
<dbReference type="InterPro" id="IPR035979">
    <property type="entry name" value="RBD_domain_sf"/>
</dbReference>
<evidence type="ECO:0000256" key="4">
    <source>
        <dbReference type="ARBA" id="ARBA00007879"/>
    </source>
</evidence>
<dbReference type="CDD" id="cd12431">
    <property type="entry name" value="RRM_ALKBH8"/>
    <property type="match status" value="1"/>
</dbReference>
<dbReference type="InterPro" id="IPR012677">
    <property type="entry name" value="Nucleotide-bd_a/b_plait_sf"/>
</dbReference>
<dbReference type="InterPro" id="IPR029063">
    <property type="entry name" value="SAM-dependent_MTases_sf"/>
</dbReference>
<dbReference type="PROSITE" id="PS51471">
    <property type="entry name" value="FE2OG_OXY"/>
    <property type="match status" value="1"/>
</dbReference>
<evidence type="ECO:0000256" key="2">
    <source>
        <dbReference type="ARBA" id="ARBA00004123"/>
    </source>
</evidence>
<dbReference type="GO" id="GO:0046872">
    <property type="term" value="F:metal ion binding"/>
    <property type="evidence" value="ECO:0007669"/>
    <property type="project" value="UniProtKB-KW"/>
</dbReference>
<keyword evidence="13" id="KW-0408">Iron</keyword>
<dbReference type="OrthoDB" id="271595at2759"/>
<dbReference type="SUPFAM" id="SSF51197">
    <property type="entry name" value="Clavaminate synthase-like"/>
    <property type="match status" value="1"/>
</dbReference>
<dbReference type="Proteomes" id="UP000410492">
    <property type="component" value="Unassembled WGS sequence"/>
</dbReference>
<evidence type="ECO:0000259" key="21">
    <source>
        <dbReference type="PROSITE" id="PS50102"/>
    </source>
</evidence>
<dbReference type="GO" id="GO:0005634">
    <property type="term" value="C:nucleus"/>
    <property type="evidence" value="ECO:0007669"/>
    <property type="project" value="UniProtKB-SubCell"/>
</dbReference>
<dbReference type="InterPro" id="IPR027450">
    <property type="entry name" value="AlkB-like"/>
</dbReference>
<accession>A0A653CI62</accession>
<dbReference type="Pfam" id="PF00076">
    <property type="entry name" value="RRM_1"/>
    <property type="match status" value="1"/>
</dbReference>
<dbReference type="SUPFAM" id="SSF54928">
    <property type="entry name" value="RNA-binding domain, RBD"/>
    <property type="match status" value="1"/>
</dbReference>
<evidence type="ECO:0000256" key="12">
    <source>
        <dbReference type="ARBA" id="ARBA00022884"/>
    </source>
</evidence>
<evidence type="ECO:0000256" key="16">
    <source>
        <dbReference type="ARBA" id="ARBA00034996"/>
    </source>
</evidence>
<evidence type="ECO:0000256" key="7">
    <source>
        <dbReference type="ARBA" id="ARBA00022603"/>
    </source>
</evidence>
<dbReference type="CDD" id="cd02440">
    <property type="entry name" value="AdoMet_MTases"/>
    <property type="match status" value="1"/>
</dbReference>
<gene>
    <name evidence="23" type="ORF">CALMAC_LOCUS9229</name>
</gene>
<keyword evidence="8" id="KW-0808">Transferase</keyword>
<dbReference type="GO" id="GO:0008757">
    <property type="term" value="F:S-adenosylmethionine-dependent methyltransferase activity"/>
    <property type="evidence" value="ECO:0007669"/>
    <property type="project" value="InterPro"/>
</dbReference>
<evidence type="ECO:0000256" key="9">
    <source>
        <dbReference type="ARBA" id="ARBA00022691"/>
    </source>
</evidence>
<dbReference type="GO" id="GO:0005737">
    <property type="term" value="C:cytoplasm"/>
    <property type="evidence" value="ECO:0007669"/>
    <property type="project" value="UniProtKB-SubCell"/>
</dbReference>
<dbReference type="PANTHER" id="PTHR13069:SF21">
    <property type="entry name" value="ALKYLATED DNA REPAIR PROTEIN ALKB HOMOLOG 8"/>
    <property type="match status" value="1"/>
</dbReference>
<evidence type="ECO:0000256" key="19">
    <source>
        <dbReference type="ARBA" id="ARBA00049802"/>
    </source>
</evidence>
<comment type="cofactor">
    <cofactor evidence="1">
        <name>Fe(2+)</name>
        <dbReference type="ChEBI" id="CHEBI:29033"/>
    </cofactor>
</comment>
<feature type="domain" description="Fe2OG dioxygenase" evidence="22">
    <location>
        <begin position="209"/>
        <end position="314"/>
    </location>
</feature>
<dbReference type="InterPro" id="IPR051422">
    <property type="entry name" value="AlkB_tRNA_MeTrf/Diox"/>
</dbReference>
<evidence type="ECO:0000256" key="17">
    <source>
        <dbReference type="ARBA" id="ARBA00045506"/>
    </source>
</evidence>
<dbReference type="GO" id="GO:0000049">
    <property type="term" value="F:tRNA binding"/>
    <property type="evidence" value="ECO:0007669"/>
    <property type="project" value="TreeGrafter"/>
</dbReference>
<keyword evidence="6" id="KW-0963">Cytoplasm</keyword>
<evidence type="ECO:0000256" key="14">
    <source>
        <dbReference type="ARBA" id="ARBA00023242"/>
    </source>
</evidence>
<dbReference type="GO" id="GO:0030488">
    <property type="term" value="P:tRNA methylation"/>
    <property type="evidence" value="ECO:0007669"/>
    <property type="project" value="TreeGrafter"/>
</dbReference>
<comment type="similarity">
    <text evidence="4">Belongs to the alkB family.</text>
</comment>
<keyword evidence="15" id="KW-0511">Multifunctional enzyme</keyword>
<keyword evidence="12 20" id="KW-0694">RNA-binding</keyword>
<sequence>MNQKCAKKMERKLNKLKHVVFKETGIVCSLNPTNNIVICNAGLVNGLSEETILEHFSVYGTLNNIVLVPGKSCSFVSYVELDMACKAYEALNGQLPIAQDNKPVYLLYAERLPQHSIDSRKVWDELPGGLVILDDFITENEEKLLLSLCCFDDSLVSQMKNRQVRHFGYEFRYDNNNVDKDKPLDEKIPKECDFLWKRLHENTDWKQFVPDQLTVNHYSLGQGIPHHVDTHSAFEDPIMSLSLNSAVVIAFKRDDRDICVKLPPRSLCIMSGETRYDWTHGIIPRKSDVVLSNTGSYTLLPRGIRVSFTFRKIRQGECNCQYTRNCDSYIRKNNSELQIAASEIERLHVIDVYENIALHFNETRNKPWPNVLEFVNSFDVGSVMLDVGCGNGKYLGKNKHVFDVGCDTSCALLDVCKKNGFETFLTNCLQLPFKDAVADGVISIAVIHHLASEERRLQAIEEMIRILKVDGRALIYVWAKDQHKNNEKTSYIKQDRKNRKSDTDVVVADENSEAPVSKGMTLPVHVNRTQFKHKDVLVPWRLKNQQNTVEDTFLRFYHVFEENELSDLCSKLENVEIERCYYDQGNWCVVLRKTLIKNS</sequence>
<dbReference type="GO" id="GO:0002098">
    <property type="term" value="P:tRNA wobble uridine modification"/>
    <property type="evidence" value="ECO:0007669"/>
    <property type="project" value="TreeGrafter"/>
</dbReference>
<evidence type="ECO:0000256" key="13">
    <source>
        <dbReference type="ARBA" id="ARBA00023004"/>
    </source>
</evidence>